<keyword evidence="5" id="KW-0686">Riboflavin biosynthesis</keyword>
<comment type="function">
    <text evidence="1">Catalyzes the conversion of D-ribulose 5-phosphate to formate and 3,4-dihydroxy-2-butanone 4-phosphate.</text>
</comment>
<dbReference type="InterPro" id="IPR000422">
    <property type="entry name" value="DHBP_synthase_RibB"/>
</dbReference>
<reference evidence="7 8" key="1">
    <citation type="submission" date="2024-01" db="EMBL/GenBank/DDBJ databases">
        <authorList>
            <person name="Deng Y."/>
            <person name="Su J."/>
        </authorList>
    </citation>
    <scope>NUCLEOTIDE SEQUENCE [LARGE SCALE GENOMIC DNA]</scope>
    <source>
        <strain evidence="7 8">CPCC 100088</strain>
    </source>
</reference>
<dbReference type="Proteomes" id="UP001438953">
    <property type="component" value="Unassembled WGS sequence"/>
</dbReference>
<dbReference type="Pfam" id="PF00926">
    <property type="entry name" value="DHBP_synthase"/>
    <property type="match status" value="1"/>
</dbReference>
<gene>
    <name evidence="7" type="ORF">VSX56_06125</name>
</gene>
<dbReference type="EMBL" id="JAYWLC010000003">
    <property type="protein sequence ID" value="MER5171352.1"/>
    <property type="molecule type" value="Genomic_DNA"/>
</dbReference>
<evidence type="ECO:0000256" key="3">
    <source>
        <dbReference type="ARBA" id="ARBA00012153"/>
    </source>
</evidence>
<evidence type="ECO:0000256" key="4">
    <source>
        <dbReference type="ARBA" id="ARBA00018836"/>
    </source>
</evidence>
<dbReference type="PANTHER" id="PTHR21327:SF18">
    <property type="entry name" value="3,4-DIHYDROXY-2-BUTANONE 4-PHOSPHATE SYNTHASE"/>
    <property type="match status" value="1"/>
</dbReference>
<dbReference type="InterPro" id="IPR017945">
    <property type="entry name" value="DHBP_synth_RibB-like_a/b_dom"/>
</dbReference>
<dbReference type="EC" id="4.1.99.12" evidence="3"/>
<sequence>MIITAPPAPAGLAATRALAASRPVIVTGCQGGAFVLIAAHDADANWINIMARDARGLVGMVMPLEHAQGLGLELQPQRGGRNAPLYTQSIEATIGISTGISAKDRACTIAAATTGAPDAVVSPGHVFPQVPNGCADGQADIALRLLGDAGLAPLGVICTILDSKGRDAGPETVAALATDLDAEIIAASDLM</sequence>
<keyword evidence="8" id="KW-1185">Reference proteome</keyword>
<evidence type="ECO:0000313" key="8">
    <source>
        <dbReference type="Proteomes" id="UP001438953"/>
    </source>
</evidence>
<evidence type="ECO:0000256" key="5">
    <source>
        <dbReference type="ARBA" id="ARBA00022619"/>
    </source>
</evidence>
<evidence type="ECO:0000256" key="1">
    <source>
        <dbReference type="ARBA" id="ARBA00002284"/>
    </source>
</evidence>
<protein>
    <recommendedName>
        <fullName evidence="4">3,4-dihydroxy-2-butanone 4-phosphate synthase</fullName>
        <ecNumber evidence="3">4.1.99.12</ecNumber>
    </recommendedName>
</protein>
<keyword evidence="6" id="KW-0479">Metal-binding</keyword>
<organism evidence="7 8">
    <name type="scientific">Thioclava kandeliae</name>
    <dbReference type="NCBI Taxonomy" id="3070818"/>
    <lineage>
        <taxon>Bacteria</taxon>
        <taxon>Pseudomonadati</taxon>
        <taxon>Pseudomonadota</taxon>
        <taxon>Alphaproteobacteria</taxon>
        <taxon>Rhodobacterales</taxon>
        <taxon>Paracoccaceae</taxon>
        <taxon>Thioclava</taxon>
    </lineage>
</organism>
<name>A0ABV1SEN1_9RHOB</name>
<proteinExistence type="predicted"/>
<dbReference type="SUPFAM" id="SSF55821">
    <property type="entry name" value="YrdC/RibB"/>
    <property type="match status" value="1"/>
</dbReference>
<reference evidence="7 8" key="2">
    <citation type="submission" date="2024-06" db="EMBL/GenBank/DDBJ databases">
        <title>Thioclava kandeliae sp. nov. from a rhizosphere soil sample of Kandelia candel in a mangrove.</title>
        <authorList>
            <person name="Mu T."/>
        </authorList>
    </citation>
    <scope>NUCLEOTIDE SEQUENCE [LARGE SCALE GENOMIC DNA]</scope>
    <source>
        <strain evidence="7 8">CPCC 100088</strain>
    </source>
</reference>
<comment type="pathway">
    <text evidence="2">Cofactor biosynthesis; riboflavin biosynthesis; 2-hydroxy-3-oxobutyl phosphate from D-ribulose 5-phosphate: step 1/1.</text>
</comment>
<dbReference type="Gene3D" id="3.90.870.10">
    <property type="entry name" value="DHBP synthase"/>
    <property type="match status" value="1"/>
</dbReference>
<comment type="caution">
    <text evidence="7">The sequence shown here is derived from an EMBL/GenBank/DDBJ whole genome shotgun (WGS) entry which is preliminary data.</text>
</comment>
<evidence type="ECO:0000256" key="6">
    <source>
        <dbReference type="ARBA" id="ARBA00022723"/>
    </source>
</evidence>
<dbReference type="RefSeq" id="WP_350935621.1">
    <property type="nucleotide sequence ID" value="NZ_JAYWLC010000003.1"/>
</dbReference>
<evidence type="ECO:0000313" key="7">
    <source>
        <dbReference type="EMBL" id="MER5171352.1"/>
    </source>
</evidence>
<evidence type="ECO:0000256" key="2">
    <source>
        <dbReference type="ARBA" id="ARBA00004904"/>
    </source>
</evidence>
<dbReference type="PANTHER" id="PTHR21327">
    <property type="entry name" value="GTP CYCLOHYDROLASE II-RELATED"/>
    <property type="match status" value="1"/>
</dbReference>
<accession>A0ABV1SEN1</accession>